<keyword evidence="2" id="KW-0472">Membrane</keyword>
<feature type="region of interest" description="Disordered" evidence="1">
    <location>
        <begin position="145"/>
        <end position="254"/>
    </location>
</feature>
<reference evidence="3 4" key="1">
    <citation type="submission" date="2020-04" db="EMBL/GenBank/DDBJ databases">
        <title>Perkinsus olseni comparative genomics.</title>
        <authorList>
            <person name="Bogema D.R."/>
        </authorList>
    </citation>
    <scope>NUCLEOTIDE SEQUENCE [LARGE SCALE GENOMIC DNA]</scope>
    <source>
        <strain evidence="3">ATCC PRA-31</strain>
    </source>
</reference>
<name>A0A7J6MW95_PEROL</name>
<feature type="compositionally biased region" description="Basic residues" evidence="1">
    <location>
        <begin position="187"/>
        <end position="202"/>
    </location>
</feature>
<dbReference type="Proteomes" id="UP000572268">
    <property type="component" value="Unassembled WGS sequence"/>
</dbReference>
<gene>
    <name evidence="3" type="ORF">FOL46_000483</name>
</gene>
<evidence type="ECO:0000256" key="1">
    <source>
        <dbReference type="SAM" id="MobiDB-lite"/>
    </source>
</evidence>
<keyword evidence="2" id="KW-1133">Transmembrane helix</keyword>
<comment type="caution">
    <text evidence="3">The sequence shown here is derived from an EMBL/GenBank/DDBJ whole genome shotgun (WGS) entry which is preliminary data.</text>
</comment>
<feature type="compositionally biased region" description="Polar residues" evidence="1">
    <location>
        <begin position="240"/>
        <end position="254"/>
    </location>
</feature>
<protein>
    <submittedName>
        <fullName evidence="3">Uncharacterized protein</fullName>
    </submittedName>
</protein>
<organism evidence="3 4">
    <name type="scientific">Perkinsus olseni</name>
    <name type="common">Perkinsus atlanticus</name>
    <dbReference type="NCBI Taxonomy" id="32597"/>
    <lineage>
        <taxon>Eukaryota</taxon>
        <taxon>Sar</taxon>
        <taxon>Alveolata</taxon>
        <taxon>Perkinsozoa</taxon>
        <taxon>Perkinsea</taxon>
        <taxon>Perkinsida</taxon>
        <taxon>Perkinsidae</taxon>
        <taxon>Perkinsus</taxon>
    </lineage>
</organism>
<evidence type="ECO:0000313" key="3">
    <source>
        <dbReference type="EMBL" id="KAF4675716.1"/>
    </source>
</evidence>
<proteinExistence type="predicted"/>
<dbReference type="EMBL" id="JABANN010000011">
    <property type="protein sequence ID" value="KAF4675716.1"/>
    <property type="molecule type" value="Genomic_DNA"/>
</dbReference>
<evidence type="ECO:0000256" key="2">
    <source>
        <dbReference type="SAM" id="Phobius"/>
    </source>
</evidence>
<keyword evidence="2" id="KW-0812">Transmembrane</keyword>
<sequence length="289" mass="31457">MSNATAAEQIRAGLDAVSGYVQPVIDKARPAVTEAYATLRTALSGLSAKAQVTYEEAFPAVQKWYHETAQPAVRQLTEQAKPYTEPLGDLYDQTISTAGLYSRQLLGDHYGSYVERALPNVFIALAISGFLWVGIFMKQTLGSSGAGKIVEQSKDAQRRSKSKTSGGKKREESTTPSSPPESDHERTKKQRTPKKGGHKQPKKAPVFPKPESLSPKPKRKPAASKASQGKKAEAPASHGNEATNTDADGWSTVTGKRRYYWSTIGLRSQVKARELDWSGVEGCHALTLR</sequence>
<dbReference type="AlphaFoldDB" id="A0A7J6MW95"/>
<feature type="transmembrane region" description="Helical" evidence="2">
    <location>
        <begin position="117"/>
        <end position="137"/>
    </location>
</feature>
<accession>A0A7J6MW95</accession>
<evidence type="ECO:0000313" key="4">
    <source>
        <dbReference type="Proteomes" id="UP000572268"/>
    </source>
</evidence>